<evidence type="ECO:0000313" key="2">
    <source>
        <dbReference type="EMBL" id="CAA9264453.1"/>
    </source>
</evidence>
<proteinExistence type="predicted"/>
<sequence length="135" mass="15183">DVLRVAHQRRLQQRVRAVALVAGGARLRRGPRRSERARPRGVPDRVARRTSSAALHRGARGEAGEEPHPSRPAPARGLARRRARPPGRPRRGGHRRPPQRRRHGLGGPRRPGGQRVLHPAQRGRGRRDEEPARRL</sequence>
<gene>
    <name evidence="2" type="ORF">AVDCRST_MAG57-2824</name>
</gene>
<evidence type="ECO:0000256" key="1">
    <source>
        <dbReference type="SAM" id="MobiDB-lite"/>
    </source>
</evidence>
<feature type="compositionally biased region" description="Basic and acidic residues" evidence="1">
    <location>
        <begin position="126"/>
        <end position="135"/>
    </location>
</feature>
<dbReference type="AlphaFoldDB" id="A0A6J4IZW5"/>
<accession>A0A6J4IZW5</accession>
<feature type="non-terminal residue" evidence="2">
    <location>
        <position position="1"/>
    </location>
</feature>
<feature type="compositionally biased region" description="Basic and acidic residues" evidence="1">
    <location>
        <begin position="59"/>
        <end position="69"/>
    </location>
</feature>
<feature type="region of interest" description="Disordered" evidence="1">
    <location>
        <begin position="23"/>
        <end position="135"/>
    </location>
</feature>
<protein>
    <submittedName>
        <fullName evidence="2">Uncharacterized protein</fullName>
    </submittedName>
</protein>
<feature type="compositionally biased region" description="Basic and acidic residues" evidence="1">
    <location>
        <begin position="32"/>
        <end position="47"/>
    </location>
</feature>
<feature type="non-terminal residue" evidence="2">
    <location>
        <position position="135"/>
    </location>
</feature>
<name>A0A6J4IZW5_9ACTN</name>
<feature type="compositionally biased region" description="Basic residues" evidence="1">
    <location>
        <begin position="78"/>
        <end position="104"/>
    </location>
</feature>
<reference evidence="2" key="1">
    <citation type="submission" date="2020-02" db="EMBL/GenBank/DDBJ databases">
        <authorList>
            <person name="Meier V. D."/>
        </authorList>
    </citation>
    <scope>NUCLEOTIDE SEQUENCE</scope>
    <source>
        <strain evidence="2">AVDCRST_MAG57</strain>
    </source>
</reference>
<organism evidence="2">
    <name type="scientific">uncultured Blastococcus sp</name>
    <dbReference type="NCBI Taxonomy" id="217144"/>
    <lineage>
        <taxon>Bacteria</taxon>
        <taxon>Bacillati</taxon>
        <taxon>Actinomycetota</taxon>
        <taxon>Actinomycetes</taxon>
        <taxon>Geodermatophilales</taxon>
        <taxon>Geodermatophilaceae</taxon>
        <taxon>Blastococcus</taxon>
        <taxon>environmental samples</taxon>
    </lineage>
</organism>
<dbReference type="EMBL" id="CADCTI010000235">
    <property type="protein sequence ID" value="CAA9264453.1"/>
    <property type="molecule type" value="Genomic_DNA"/>
</dbReference>